<dbReference type="Proteomes" id="UP000434172">
    <property type="component" value="Unassembled WGS sequence"/>
</dbReference>
<name>A0A8H3WLY9_9PEZI</name>
<proteinExistence type="predicted"/>
<gene>
    <name evidence="1" type="ORF">GQ607_002357</name>
</gene>
<dbReference type="EMBL" id="WOWK01000007">
    <property type="protein sequence ID" value="KAF0330478.1"/>
    <property type="molecule type" value="Genomic_DNA"/>
</dbReference>
<protein>
    <submittedName>
        <fullName evidence="1">Uncharacterized protein</fullName>
    </submittedName>
</protein>
<evidence type="ECO:0000313" key="2">
    <source>
        <dbReference type="Proteomes" id="UP000434172"/>
    </source>
</evidence>
<sequence>PARRLAGGHCKTCDTLADRSGHPQPLSGCKLKATGANQEHLTSHVTSFISSEARPPLADIRTHLLSCAIPKVVKITWLATSPCHDACWGFLPSVRSNGANFDRCATERSNRARPRSSLRFAVSPTQILQHLIPSNLLGAFSNSVPLASSSDLPAVGPGQSLTCLASQRTDLQEHAHTHTHSLSLSPHTRPTLPCRACAVSVLPRAFQQPGPSPRYSNWISQRHCHTAADGCEFVKIFCSTSHSAYRIQSARLSLPDICRLVH</sequence>
<comment type="caution">
    <text evidence="1">The sequence shown here is derived from an EMBL/GenBank/DDBJ whole genome shotgun (WGS) entry which is preliminary data.</text>
</comment>
<dbReference type="AlphaFoldDB" id="A0A8H3WLY9"/>
<organism evidence="1 2">
    <name type="scientific">Colletotrichum asianum</name>
    <dbReference type="NCBI Taxonomy" id="702518"/>
    <lineage>
        <taxon>Eukaryota</taxon>
        <taxon>Fungi</taxon>
        <taxon>Dikarya</taxon>
        <taxon>Ascomycota</taxon>
        <taxon>Pezizomycotina</taxon>
        <taxon>Sordariomycetes</taxon>
        <taxon>Hypocreomycetidae</taxon>
        <taxon>Glomerellales</taxon>
        <taxon>Glomerellaceae</taxon>
        <taxon>Colletotrichum</taxon>
        <taxon>Colletotrichum gloeosporioides species complex</taxon>
    </lineage>
</organism>
<keyword evidence="2" id="KW-1185">Reference proteome</keyword>
<evidence type="ECO:0000313" key="1">
    <source>
        <dbReference type="EMBL" id="KAF0330478.1"/>
    </source>
</evidence>
<reference evidence="1 2" key="1">
    <citation type="submission" date="2019-12" db="EMBL/GenBank/DDBJ databases">
        <title>A genome sequence resource for the geographically widespread anthracnose pathogen Colletotrichum asianum.</title>
        <authorList>
            <person name="Meng Y."/>
        </authorList>
    </citation>
    <scope>NUCLEOTIDE SEQUENCE [LARGE SCALE GENOMIC DNA]</scope>
    <source>
        <strain evidence="1 2">ICMP 18580</strain>
    </source>
</reference>
<accession>A0A8H3WLY9</accession>
<feature type="non-terminal residue" evidence="1">
    <location>
        <position position="1"/>
    </location>
</feature>